<proteinExistence type="predicted"/>
<sequence length="188" mass="21370">MNKLLGRFALLGALAAALTACQSIDTAQLNKVKETEGTKSHAQIYCAGTEDCEFERYDQIRILNAENQRLEKSAIKSGLLRLKQDKKLKDPNALYLSVPAGSHELVIRFYPISQEKAESLHVIHKFKAQQRYTFKMYRNRSKQPSSLLNASAPEPLCVDLVQEQKIIRRFCKPYNVLNGLGEFVEKKL</sequence>
<comment type="caution">
    <text evidence="2">The sequence shown here is derived from an EMBL/GenBank/DDBJ whole genome shotgun (WGS) entry which is preliminary data.</text>
</comment>
<dbReference type="EMBL" id="SGSU01000001">
    <property type="protein sequence ID" value="RZG69876.1"/>
    <property type="molecule type" value="Genomic_DNA"/>
</dbReference>
<name>A0A4Q7B0Z0_9GAMM</name>
<evidence type="ECO:0000256" key="1">
    <source>
        <dbReference type="SAM" id="SignalP"/>
    </source>
</evidence>
<keyword evidence="1" id="KW-0732">Signal</keyword>
<gene>
    <name evidence="2" type="ORF">EXE25_00895</name>
</gene>
<organism evidence="2 3">
    <name type="scientific">Acinetobacter bouvetii</name>
    <dbReference type="NCBI Taxonomy" id="202951"/>
    <lineage>
        <taxon>Bacteria</taxon>
        <taxon>Pseudomonadati</taxon>
        <taxon>Pseudomonadota</taxon>
        <taxon>Gammaproteobacteria</taxon>
        <taxon>Moraxellales</taxon>
        <taxon>Moraxellaceae</taxon>
        <taxon>Acinetobacter</taxon>
    </lineage>
</organism>
<dbReference type="RefSeq" id="WP_130143754.1">
    <property type="nucleotide sequence ID" value="NZ_SGSU01000001.1"/>
</dbReference>
<dbReference type="STRING" id="202951.GCA_001485025_01018"/>
<evidence type="ECO:0008006" key="4">
    <source>
        <dbReference type="Google" id="ProtNLM"/>
    </source>
</evidence>
<dbReference type="AlphaFoldDB" id="A0A4Q7B0Z0"/>
<feature type="signal peptide" evidence="1">
    <location>
        <begin position="1"/>
        <end position="22"/>
    </location>
</feature>
<reference evidence="2 3" key="1">
    <citation type="submission" date="2019-02" db="EMBL/GenBank/DDBJ databases">
        <title>The Batch Genome Submission of Acinetobacter spp. strains.</title>
        <authorList>
            <person name="Qin J."/>
            <person name="Hu Y."/>
            <person name="Ye H."/>
            <person name="Wei L."/>
            <person name="Feng Y."/>
            <person name="Zong Z."/>
        </authorList>
    </citation>
    <scope>NUCLEOTIDE SEQUENCE [LARGE SCALE GENOMIC DNA]</scope>
    <source>
        <strain evidence="2 3">WCHABo060081</strain>
    </source>
</reference>
<evidence type="ECO:0000313" key="3">
    <source>
        <dbReference type="Proteomes" id="UP000293483"/>
    </source>
</evidence>
<accession>A0A4Q7B0Z0</accession>
<evidence type="ECO:0000313" key="2">
    <source>
        <dbReference type="EMBL" id="RZG69876.1"/>
    </source>
</evidence>
<dbReference type="Proteomes" id="UP000293483">
    <property type="component" value="Unassembled WGS sequence"/>
</dbReference>
<protein>
    <recommendedName>
        <fullName evidence="4">Lipoprotein</fullName>
    </recommendedName>
</protein>
<feature type="chain" id="PRO_5021009444" description="Lipoprotein" evidence="1">
    <location>
        <begin position="23"/>
        <end position="188"/>
    </location>
</feature>
<dbReference type="PROSITE" id="PS51257">
    <property type="entry name" value="PROKAR_LIPOPROTEIN"/>
    <property type="match status" value="1"/>
</dbReference>